<reference evidence="2" key="1">
    <citation type="journal article" date="2019" name="Int. J. Syst. Evol. Microbiol.">
        <title>The Global Catalogue of Microorganisms (GCM) 10K type strain sequencing project: providing services to taxonomists for standard genome sequencing and annotation.</title>
        <authorList>
            <consortium name="The Broad Institute Genomics Platform"/>
            <consortium name="The Broad Institute Genome Sequencing Center for Infectious Disease"/>
            <person name="Wu L."/>
            <person name="Ma J."/>
        </authorList>
    </citation>
    <scope>NUCLEOTIDE SEQUENCE [LARGE SCALE GENOMIC DNA]</scope>
    <source>
        <strain evidence="2">CGMCC 1.15772</strain>
    </source>
</reference>
<organism evidence="1 2">
    <name type="scientific">Deinococcus lacus</name>
    <dbReference type="NCBI Taxonomy" id="392561"/>
    <lineage>
        <taxon>Bacteria</taxon>
        <taxon>Thermotogati</taxon>
        <taxon>Deinococcota</taxon>
        <taxon>Deinococci</taxon>
        <taxon>Deinococcales</taxon>
        <taxon>Deinococcaceae</taxon>
        <taxon>Deinococcus</taxon>
    </lineage>
</organism>
<name>A0ABW1YGI7_9DEIO</name>
<dbReference type="Proteomes" id="UP001596297">
    <property type="component" value="Unassembled WGS sequence"/>
</dbReference>
<dbReference type="InterPro" id="IPR013797">
    <property type="entry name" value="Maltooligo_trehalose_synth_4"/>
</dbReference>
<protein>
    <recommendedName>
        <fullName evidence="3">Malto-oligosyltrehalose synthase</fullName>
    </recommendedName>
</protein>
<proteinExistence type="predicted"/>
<dbReference type="PANTHER" id="PTHR10357">
    <property type="entry name" value="ALPHA-AMYLASE FAMILY MEMBER"/>
    <property type="match status" value="1"/>
</dbReference>
<dbReference type="PANTHER" id="PTHR10357:SF216">
    <property type="entry name" value="MALTOOLIGOSYL TREHALOSE SYNTHASE-RELATED"/>
    <property type="match status" value="1"/>
</dbReference>
<sequence length="509" mass="55423">MVEKILEPGEALPRWETWGTTGYDALGEIDRLLTDPAGEAGLTRLDTSLRGGTPADWQELAHAAKRNVAETALRAEVTRLARSAGLPWPQEVVADALAEVLACFGVYRTYLPQGRHHLVAALQQAGQRRPDLGEVLQALGPVLGVDVEAAEQLSETALRFQQTSGMVMAKGVEDSAFYRFTRLTSLNEVGGDPSQFALTPQQVHAAFAQRQREWPQSLTALSTHDTKRSETVRARITVLSEDPQGWAELVGEVQRGLGDLAPLRDGPLLNLLLQALVGAWPLSEERAQEYALKAAREAGLHTTWTDPDPAFEAELAASVSALLGPLAPALERYVERVLAAGFSNALAQKLVQLTMPGVPDVYQGSELWAPALVDPDNRRPVDFGELRAALRRVLAAEAGPVPTHEDAKLLLTQRALHLRRDRPELFSGYQPLHAVGSRAEHVFAFDRGGAISVVTRLPLGLQRAGGWEETCLALPSGTWRDALTNLDWSGQPLLSELLRQLPVALLHQI</sequence>
<dbReference type="Gene3D" id="3.20.20.80">
    <property type="entry name" value="Glycosidases"/>
    <property type="match status" value="1"/>
</dbReference>
<evidence type="ECO:0008006" key="3">
    <source>
        <dbReference type="Google" id="ProtNLM"/>
    </source>
</evidence>
<dbReference type="Gene3D" id="1.10.10.470">
    <property type="entry name" value="Maltooligosyl trehalose synthase, domain 4"/>
    <property type="match status" value="1"/>
</dbReference>
<dbReference type="SUPFAM" id="SSF51445">
    <property type="entry name" value="(Trans)glycosidases"/>
    <property type="match status" value="1"/>
</dbReference>
<gene>
    <name evidence="1" type="ORF">ACFP81_12095</name>
</gene>
<comment type="caution">
    <text evidence="1">The sequence shown here is derived from an EMBL/GenBank/DDBJ whole genome shotgun (WGS) entry which is preliminary data.</text>
</comment>
<evidence type="ECO:0000313" key="2">
    <source>
        <dbReference type="Proteomes" id="UP001596297"/>
    </source>
</evidence>
<dbReference type="InterPro" id="IPR017853">
    <property type="entry name" value="GH"/>
</dbReference>
<accession>A0ABW1YGI7</accession>
<keyword evidence="2" id="KW-1185">Reference proteome</keyword>
<evidence type="ECO:0000313" key="1">
    <source>
        <dbReference type="EMBL" id="MFC6592660.1"/>
    </source>
</evidence>
<dbReference type="Gene3D" id="1.10.150.200">
    <property type="entry name" value="Maltooligosyl trehalose synthase, domain 3"/>
    <property type="match status" value="1"/>
</dbReference>
<dbReference type="EMBL" id="JBHSWD010000002">
    <property type="protein sequence ID" value="MFC6592660.1"/>
    <property type="molecule type" value="Genomic_DNA"/>
</dbReference>